<organism evidence="3 4">
    <name type="scientific">Rhodocollybia butyracea</name>
    <dbReference type="NCBI Taxonomy" id="206335"/>
    <lineage>
        <taxon>Eukaryota</taxon>
        <taxon>Fungi</taxon>
        <taxon>Dikarya</taxon>
        <taxon>Basidiomycota</taxon>
        <taxon>Agaricomycotina</taxon>
        <taxon>Agaricomycetes</taxon>
        <taxon>Agaricomycetidae</taxon>
        <taxon>Agaricales</taxon>
        <taxon>Marasmiineae</taxon>
        <taxon>Omphalotaceae</taxon>
        <taxon>Rhodocollybia</taxon>
    </lineage>
</organism>
<keyword evidence="1" id="KW-1133">Transmembrane helix</keyword>
<keyword evidence="4" id="KW-1185">Reference proteome</keyword>
<comment type="caution">
    <text evidence="3">The sequence shown here is derived from an EMBL/GenBank/DDBJ whole genome shotgun (WGS) entry which is preliminary data.</text>
</comment>
<evidence type="ECO:0000313" key="3">
    <source>
        <dbReference type="EMBL" id="KAF9071864.1"/>
    </source>
</evidence>
<feature type="transmembrane region" description="Helical" evidence="1">
    <location>
        <begin position="80"/>
        <end position="101"/>
    </location>
</feature>
<feature type="transmembrane region" description="Helical" evidence="1">
    <location>
        <begin position="225"/>
        <end position="243"/>
    </location>
</feature>
<evidence type="ECO:0000313" key="4">
    <source>
        <dbReference type="Proteomes" id="UP000772434"/>
    </source>
</evidence>
<dbReference type="EMBL" id="JADNRY010000029">
    <property type="protein sequence ID" value="KAF9071864.1"/>
    <property type="molecule type" value="Genomic_DNA"/>
</dbReference>
<evidence type="ECO:0000256" key="1">
    <source>
        <dbReference type="SAM" id="Phobius"/>
    </source>
</evidence>
<feature type="domain" description="DUF6533" evidence="2">
    <location>
        <begin position="12"/>
        <end position="53"/>
    </location>
</feature>
<feature type="transmembrane region" description="Helical" evidence="1">
    <location>
        <begin position="162"/>
        <end position="181"/>
    </location>
</feature>
<dbReference type="Pfam" id="PF20151">
    <property type="entry name" value="DUF6533"/>
    <property type="match status" value="1"/>
</dbReference>
<protein>
    <recommendedName>
        <fullName evidence="2">DUF6533 domain-containing protein</fullName>
    </recommendedName>
</protein>
<name>A0A9P5PT54_9AGAR</name>
<sequence length="273" mass="31125">MYAQLGGSVLGLVAIGCDIALTRQEEVRYIWKKPCRKTFVRGIFILMRYLPIVIHGIDVVFASIWIYGAEQVQEERCMGILIFRFVAGYVMSLLLESVLMLRVFALYDRSRTISILLLLLLALRISVSIYTAQDHLLRFPEKTEFTSHCIARLDFEDARNPVLVFIYGELTVQLLILLLAMKRTIWDLRHFSHLLFSVLNRDGLVVFIAVGVTLITTGAGSMKAGLPSIIMFPLFIVLFSAAFRDATLFSTYRNWNPWVPTRTQTNPNDGRVI</sequence>
<feature type="transmembrane region" description="Helical" evidence="1">
    <location>
        <begin position="43"/>
        <end position="68"/>
    </location>
</feature>
<dbReference type="OrthoDB" id="3020506at2759"/>
<keyword evidence="1" id="KW-0812">Transmembrane</keyword>
<evidence type="ECO:0000259" key="2">
    <source>
        <dbReference type="Pfam" id="PF20151"/>
    </source>
</evidence>
<feature type="transmembrane region" description="Helical" evidence="1">
    <location>
        <begin position="113"/>
        <end position="132"/>
    </location>
</feature>
<accession>A0A9P5PT54</accession>
<dbReference type="InterPro" id="IPR045340">
    <property type="entry name" value="DUF6533"/>
</dbReference>
<feature type="transmembrane region" description="Helical" evidence="1">
    <location>
        <begin position="202"/>
        <end position="219"/>
    </location>
</feature>
<keyword evidence="1" id="KW-0472">Membrane</keyword>
<gene>
    <name evidence="3" type="ORF">BDP27DRAFT_462279</name>
</gene>
<feature type="transmembrane region" description="Helical" evidence="1">
    <location>
        <begin position="6"/>
        <end position="22"/>
    </location>
</feature>
<dbReference type="Proteomes" id="UP000772434">
    <property type="component" value="Unassembled WGS sequence"/>
</dbReference>
<dbReference type="AlphaFoldDB" id="A0A9P5PT54"/>
<reference evidence="3" key="1">
    <citation type="submission" date="2020-11" db="EMBL/GenBank/DDBJ databases">
        <authorList>
            <consortium name="DOE Joint Genome Institute"/>
            <person name="Ahrendt S."/>
            <person name="Riley R."/>
            <person name="Andreopoulos W."/>
            <person name="Labutti K."/>
            <person name="Pangilinan J."/>
            <person name="Ruiz-Duenas F.J."/>
            <person name="Barrasa J.M."/>
            <person name="Sanchez-Garcia M."/>
            <person name="Camarero S."/>
            <person name="Miyauchi S."/>
            <person name="Serrano A."/>
            <person name="Linde D."/>
            <person name="Babiker R."/>
            <person name="Drula E."/>
            <person name="Ayuso-Fernandez I."/>
            <person name="Pacheco R."/>
            <person name="Padilla G."/>
            <person name="Ferreira P."/>
            <person name="Barriuso J."/>
            <person name="Kellner H."/>
            <person name="Castanera R."/>
            <person name="Alfaro M."/>
            <person name="Ramirez L."/>
            <person name="Pisabarro A.G."/>
            <person name="Kuo A."/>
            <person name="Tritt A."/>
            <person name="Lipzen A."/>
            <person name="He G."/>
            <person name="Yan M."/>
            <person name="Ng V."/>
            <person name="Cullen D."/>
            <person name="Martin F."/>
            <person name="Rosso M.-N."/>
            <person name="Henrissat B."/>
            <person name="Hibbett D."/>
            <person name="Martinez A.T."/>
            <person name="Grigoriev I.V."/>
        </authorList>
    </citation>
    <scope>NUCLEOTIDE SEQUENCE</scope>
    <source>
        <strain evidence="3">AH 40177</strain>
    </source>
</reference>
<proteinExistence type="predicted"/>